<keyword evidence="2" id="KW-1185">Reference proteome</keyword>
<sequence length="309" mass="35922">MNSKDIAEEFKNYFNRLLNNNESELVQGDIQEEEEIIIHSAEESTELQPSSIEIDLIINLIKNNKAAGEDEIFGEFLKSGGQQLRGNIYRLVLLIWQKEQISKEGISLLDVGYKVLSSLLLGRLQKYAEETIGNYQCGFRKGKSTTDHIFAIRQILEKHHEFNKDIHLVFVDFKQAYDNINLSKLWTALKKFGNLDLEEIIRSASRQIGLSVNQEKTKYMFLSRKTKSEENMKDLEVDGLTFQQATTGGNYKKLLVFERKMLRKIYGPIFDDKEQKWLRRSNEDLKNLYLKEDIVQFVKSSRLAWTGHA</sequence>
<dbReference type="PANTHER" id="PTHR47027">
    <property type="entry name" value="REVERSE TRANSCRIPTASE DOMAIN-CONTAINING PROTEIN"/>
    <property type="match status" value="1"/>
</dbReference>
<accession>A0A8B8G1A1</accession>
<evidence type="ECO:0000259" key="1">
    <source>
        <dbReference type="Pfam" id="PF00078"/>
    </source>
</evidence>
<proteinExistence type="predicted"/>
<dbReference type="OrthoDB" id="6627741at2759"/>
<evidence type="ECO:0000313" key="2">
    <source>
        <dbReference type="Proteomes" id="UP000694846"/>
    </source>
</evidence>
<name>A0A8B8G1A1_9HEMI</name>
<reference evidence="3" key="1">
    <citation type="submission" date="2025-08" db="UniProtKB">
        <authorList>
            <consortium name="RefSeq"/>
        </authorList>
    </citation>
    <scope>IDENTIFICATION</scope>
    <source>
        <tissue evidence="3">Whole body</tissue>
    </source>
</reference>
<gene>
    <name evidence="3" type="primary">LOC112687979</name>
</gene>
<dbReference type="SUPFAM" id="SSF56672">
    <property type="entry name" value="DNA/RNA polymerases"/>
    <property type="match status" value="1"/>
</dbReference>
<dbReference type="Proteomes" id="UP000694846">
    <property type="component" value="Unplaced"/>
</dbReference>
<organism evidence="2 3">
    <name type="scientific">Sipha flava</name>
    <name type="common">yellow sugarcane aphid</name>
    <dbReference type="NCBI Taxonomy" id="143950"/>
    <lineage>
        <taxon>Eukaryota</taxon>
        <taxon>Metazoa</taxon>
        <taxon>Ecdysozoa</taxon>
        <taxon>Arthropoda</taxon>
        <taxon>Hexapoda</taxon>
        <taxon>Insecta</taxon>
        <taxon>Pterygota</taxon>
        <taxon>Neoptera</taxon>
        <taxon>Paraneoptera</taxon>
        <taxon>Hemiptera</taxon>
        <taxon>Sternorrhyncha</taxon>
        <taxon>Aphidomorpha</taxon>
        <taxon>Aphidoidea</taxon>
        <taxon>Aphididae</taxon>
        <taxon>Sipha</taxon>
    </lineage>
</organism>
<dbReference type="InterPro" id="IPR043502">
    <property type="entry name" value="DNA/RNA_pol_sf"/>
</dbReference>
<dbReference type="RefSeq" id="XP_025416777.1">
    <property type="nucleotide sequence ID" value="XM_025560992.1"/>
</dbReference>
<protein>
    <submittedName>
        <fullName evidence="3">Uncharacterized protein LOC112687979</fullName>
    </submittedName>
</protein>
<dbReference type="GO" id="GO:0071897">
    <property type="term" value="P:DNA biosynthetic process"/>
    <property type="evidence" value="ECO:0007669"/>
    <property type="project" value="UniProtKB-ARBA"/>
</dbReference>
<dbReference type="GeneID" id="112687979"/>
<dbReference type="Pfam" id="PF00078">
    <property type="entry name" value="RVT_1"/>
    <property type="match status" value="1"/>
</dbReference>
<dbReference type="InterPro" id="IPR000477">
    <property type="entry name" value="RT_dom"/>
</dbReference>
<feature type="domain" description="Reverse transcriptase" evidence="1">
    <location>
        <begin position="106"/>
        <end position="193"/>
    </location>
</feature>
<dbReference type="PANTHER" id="PTHR47027:SF20">
    <property type="entry name" value="REVERSE TRANSCRIPTASE-LIKE PROTEIN WITH RNA-DIRECTED DNA POLYMERASE DOMAIN"/>
    <property type="match status" value="1"/>
</dbReference>
<dbReference type="AlphaFoldDB" id="A0A8B8G1A1"/>
<evidence type="ECO:0000313" key="3">
    <source>
        <dbReference type="RefSeq" id="XP_025416777.1"/>
    </source>
</evidence>